<proteinExistence type="predicted"/>
<sequence length="92" mass="10262">MIDVLLYFAIETAKRRGTTGILVTPSWLLGSDECLKPVKLRLQSGVSIDLRAGSVPEYRTLQMQLSPLPAESIPSFVRRTIQVESEVFSQII</sequence>
<protein>
    <submittedName>
        <fullName evidence="1">Uncharacterized protein</fullName>
    </submittedName>
</protein>
<comment type="caution">
    <text evidence="1">The sequence shown here is derived from an EMBL/GenBank/DDBJ whole genome shotgun (WGS) entry which is preliminary data.</text>
</comment>
<gene>
    <name evidence="1" type="ORF">WG66_3010</name>
</gene>
<dbReference type="Proteomes" id="UP000054988">
    <property type="component" value="Unassembled WGS sequence"/>
</dbReference>
<evidence type="ECO:0000313" key="1">
    <source>
        <dbReference type="EMBL" id="KTB44411.1"/>
    </source>
</evidence>
<dbReference type="EMBL" id="LATX01000931">
    <property type="protein sequence ID" value="KTB44411.1"/>
    <property type="molecule type" value="Genomic_DNA"/>
</dbReference>
<dbReference type="AlphaFoldDB" id="A0A0W0G7A5"/>
<accession>A0A0W0G7A5</accession>
<name>A0A0W0G7A5_MONRR</name>
<reference evidence="1 2" key="1">
    <citation type="submission" date="2015-12" db="EMBL/GenBank/DDBJ databases">
        <title>Draft genome sequence of Moniliophthora roreri, the causal agent of frosty pod rot of cacao.</title>
        <authorList>
            <person name="Aime M.C."/>
            <person name="Diaz-Valderrama J.R."/>
            <person name="Kijpornyongpan T."/>
            <person name="Phillips-Mora W."/>
        </authorList>
    </citation>
    <scope>NUCLEOTIDE SEQUENCE [LARGE SCALE GENOMIC DNA]</scope>
    <source>
        <strain evidence="1 2">MCA 2952</strain>
    </source>
</reference>
<evidence type="ECO:0000313" key="2">
    <source>
        <dbReference type="Proteomes" id="UP000054988"/>
    </source>
</evidence>
<organism evidence="1 2">
    <name type="scientific">Moniliophthora roreri</name>
    <name type="common">Frosty pod rot fungus</name>
    <name type="synonym">Monilia roreri</name>
    <dbReference type="NCBI Taxonomy" id="221103"/>
    <lineage>
        <taxon>Eukaryota</taxon>
        <taxon>Fungi</taxon>
        <taxon>Dikarya</taxon>
        <taxon>Basidiomycota</taxon>
        <taxon>Agaricomycotina</taxon>
        <taxon>Agaricomycetes</taxon>
        <taxon>Agaricomycetidae</taxon>
        <taxon>Agaricales</taxon>
        <taxon>Marasmiineae</taxon>
        <taxon>Marasmiaceae</taxon>
        <taxon>Moniliophthora</taxon>
    </lineage>
</organism>